<dbReference type="EMBL" id="GAIX01006093">
    <property type="protein sequence ID" value="JAA86467.1"/>
    <property type="molecule type" value="Transcribed_RNA"/>
</dbReference>
<sequence>MLVGHLPNHCSCRQINIDLLVGNHYSIICVYISPQIFSSYANPIGSLSLASVSQRRMITLGPINLSIYH</sequence>
<evidence type="ECO:0000313" key="1">
    <source>
        <dbReference type="EMBL" id="JAA86467.1"/>
    </source>
</evidence>
<reference evidence="1" key="2">
    <citation type="submission" date="2013-05" db="EMBL/GenBank/DDBJ databases">
        <authorList>
            <person name="Carter J.-M."/>
            <person name="Baker S.C."/>
            <person name="Pink R."/>
            <person name="Carter D.R.F."/>
            <person name="Collins A."/>
            <person name="Tomlin J."/>
            <person name="Gibbs M."/>
            <person name="Breuker C.J."/>
        </authorList>
    </citation>
    <scope>NUCLEOTIDE SEQUENCE</scope>
    <source>
        <tissue evidence="1">Ovary</tissue>
    </source>
</reference>
<dbReference type="AlphaFoldDB" id="S4PWW2"/>
<organism evidence="1">
    <name type="scientific">Pararge aegeria</name>
    <name type="common">speckled wood butterfly</name>
    <dbReference type="NCBI Taxonomy" id="116150"/>
    <lineage>
        <taxon>Eukaryota</taxon>
        <taxon>Metazoa</taxon>
        <taxon>Ecdysozoa</taxon>
        <taxon>Arthropoda</taxon>
        <taxon>Hexapoda</taxon>
        <taxon>Insecta</taxon>
        <taxon>Pterygota</taxon>
        <taxon>Neoptera</taxon>
        <taxon>Endopterygota</taxon>
        <taxon>Lepidoptera</taxon>
        <taxon>Glossata</taxon>
        <taxon>Ditrysia</taxon>
        <taxon>Papilionoidea</taxon>
        <taxon>Nymphalidae</taxon>
        <taxon>Satyrinae</taxon>
        <taxon>Satyrini</taxon>
        <taxon>Parargina</taxon>
        <taxon>Pararge</taxon>
    </lineage>
</organism>
<reference evidence="1" key="1">
    <citation type="journal article" date="2013" name="BMC Genomics">
        <title>Unscrambling butterfly oogenesis.</title>
        <authorList>
            <person name="Carter J.M."/>
            <person name="Baker S.C."/>
            <person name="Pink R."/>
            <person name="Carter D.R."/>
            <person name="Collins A."/>
            <person name="Tomlin J."/>
            <person name="Gibbs M."/>
            <person name="Breuker C.J."/>
        </authorList>
    </citation>
    <scope>NUCLEOTIDE SEQUENCE</scope>
    <source>
        <tissue evidence="1">Ovary</tissue>
    </source>
</reference>
<protein>
    <submittedName>
        <fullName evidence="1">Uncharacterized protein</fullName>
    </submittedName>
</protein>
<accession>S4PWW2</accession>
<proteinExistence type="predicted"/>
<name>S4PWW2_9NEOP</name>